<dbReference type="Gene3D" id="3.40.630.30">
    <property type="match status" value="1"/>
</dbReference>
<dbReference type="PROSITE" id="PS51186">
    <property type="entry name" value="GNAT"/>
    <property type="match status" value="1"/>
</dbReference>
<evidence type="ECO:0000259" key="1">
    <source>
        <dbReference type="PROSITE" id="PS51186"/>
    </source>
</evidence>
<keyword evidence="2" id="KW-0012">Acyltransferase</keyword>
<dbReference type="SUPFAM" id="SSF55729">
    <property type="entry name" value="Acyl-CoA N-acyltransferases (Nat)"/>
    <property type="match status" value="1"/>
</dbReference>
<dbReference type="InterPro" id="IPR000182">
    <property type="entry name" value="GNAT_dom"/>
</dbReference>
<proteinExistence type="predicted"/>
<accession>A0ABV9MWB9</accession>
<organism evidence="2 3">
    <name type="scientific">Enterococcus lemanii</name>
    <dbReference type="NCBI Taxonomy" id="1159752"/>
    <lineage>
        <taxon>Bacteria</taxon>
        <taxon>Bacillati</taxon>
        <taxon>Bacillota</taxon>
        <taxon>Bacilli</taxon>
        <taxon>Lactobacillales</taxon>
        <taxon>Enterococcaceae</taxon>
        <taxon>Enterococcus</taxon>
    </lineage>
</organism>
<gene>
    <name evidence="2" type="ORF">ACFO5I_07735</name>
</gene>
<dbReference type="RefSeq" id="WP_204653903.1">
    <property type="nucleotide sequence ID" value="NZ_JAFBFD010000015.1"/>
</dbReference>
<dbReference type="PANTHER" id="PTHR43328">
    <property type="entry name" value="ACETYLTRANSFERASE-RELATED"/>
    <property type="match status" value="1"/>
</dbReference>
<comment type="caution">
    <text evidence="2">The sequence shown here is derived from an EMBL/GenBank/DDBJ whole genome shotgun (WGS) entry which is preliminary data.</text>
</comment>
<evidence type="ECO:0000313" key="3">
    <source>
        <dbReference type="Proteomes" id="UP001595969"/>
    </source>
</evidence>
<name>A0ABV9MWB9_9ENTE</name>
<dbReference type="GO" id="GO:0016746">
    <property type="term" value="F:acyltransferase activity"/>
    <property type="evidence" value="ECO:0007669"/>
    <property type="project" value="UniProtKB-KW"/>
</dbReference>
<dbReference type="PANTHER" id="PTHR43328:SF1">
    <property type="entry name" value="N-ACETYLTRANSFERASE DOMAIN-CONTAINING PROTEIN"/>
    <property type="match status" value="1"/>
</dbReference>
<dbReference type="InterPro" id="IPR016181">
    <property type="entry name" value="Acyl_CoA_acyltransferase"/>
</dbReference>
<feature type="domain" description="N-acetyltransferase" evidence="1">
    <location>
        <begin position="7"/>
        <end position="174"/>
    </location>
</feature>
<dbReference type="EC" id="2.3.-.-" evidence="2"/>
<dbReference type="EMBL" id="JBHSGS010000043">
    <property type="protein sequence ID" value="MFC4719625.1"/>
    <property type="molecule type" value="Genomic_DNA"/>
</dbReference>
<dbReference type="Proteomes" id="UP001595969">
    <property type="component" value="Unassembled WGS sequence"/>
</dbReference>
<dbReference type="Pfam" id="PF00583">
    <property type="entry name" value="Acetyltransf_1"/>
    <property type="match status" value="1"/>
</dbReference>
<protein>
    <submittedName>
        <fullName evidence="2">GNAT family N-acetyltransferase</fullName>
        <ecNumber evidence="2">2.3.-.-</ecNumber>
    </submittedName>
</protein>
<evidence type="ECO:0000313" key="2">
    <source>
        <dbReference type="EMBL" id="MFC4719625.1"/>
    </source>
</evidence>
<sequence length="175" mass="19399">MSDALELTIREAIPSDAAELLTVSRKIGEETEFLVMDEKGIHLPEELLAIQLADLYESETNVLFLAFLGDQIVGQASLKSASEKRIAHIAELGVSILQAYWGLGLGTILMEELLEWAEASGKIFRIELTVQAQNTRAIALYEKFGFKQEGILERGARGNDGRFLDVVLMSKMIDE</sequence>
<keyword evidence="2" id="KW-0808">Transferase</keyword>
<keyword evidence="3" id="KW-1185">Reference proteome</keyword>
<reference evidence="3" key="1">
    <citation type="journal article" date="2019" name="Int. J. Syst. Evol. Microbiol.">
        <title>The Global Catalogue of Microorganisms (GCM) 10K type strain sequencing project: providing services to taxonomists for standard genome sequencing and annotation.</title>
        <authorList>
            <consortium name="The Broad Institute Genomics Platform"/>
            <consortium name="The Broad Institute Genome Sequencing Center for Infectious Disease"/>
            <person name="Wu L."/>
            <person name="Ma J."/>
        </authorList>
    </citation>
    <scope>NUCLEOTIDE SEQUENCE [LARGE SCALE GENOMIC DNA]</scope>
    <source>
        <strain evidence="3">CGMCC 1.19032</strain>
    </source>
</reference>
<dbReference type="CDD" id="cd04301">
    <property type="entry name" value="NAT_SF"/>
    <property type="match status" value="1"/>
</dbReference>